<organism evidence="2 3">
    <name type="scientific">Alicyclobacillus cellulosilyticus</name>
    <dbReference type="NCBI Taxonomy" id="1003997"/>
    <lineage>
        <taxon>Bacteria</taxon>
        <taxon>Bacillati</taxon>
        <taxon>Bacillota</taxon>
        <taxon>Bacilli</taxon>
        <taxon>Bacillales</taxon>
        <taxon>Alicyclobacillaceae</taxon>
        <taxon>Alicyclobacillus</taxon>
    </lineage>
</organism>
<dbReference type="EMBL" id="BMOY01000003">
    <property type="protein sequence ID" value="GGI97236.1"/>
    <property type="molecule type" value="Genomic_DNA"/>
</dbReference>
<dbReference type="Proteomes" id="UP000637695">
    <property type="component" value="Unassembled WGS sequence"/>
</dbReference>
<keyword evidence="3" id="KW-1185">Reference proteome</keyword>
<protein>
    <submittedName>
        <fullName evidence="2">Uncharacterized protein</fullName>
    </submittedName>
</protein>
<keyword evidence="1" id="KW-0472">Membrane</keyword>
<reference evidence="2" key="1">
    <citation type="journal article" date="2014" name="Int. J. Syst. Evol. Microbiol.">
        <title>Complete genome sequence of Corynebacterium casei LMG S-19264T (=DSM 44701T), isolated from a smear-ripened cheese.</title>
        <authorList>
            <consortium name="US DOE Joint Genome Institute (JGI-PGF)"/>
            <person name="Walter F."/>
            <person name="Albersmeier A."/>
            <person name="Kalinowski J."/>
            <person name="Ruckert C."/>
        </authorList>
    </citation>
    <scope>NUCLEOTIDE SEQUENCE</scope>
    <source>
        <strain evidence="2">JCM 18487</strain>
    </source>
</reference>
<evidence type="ECO:0000256" key="1">
    <source>
        <dbReference type="SAM" id="Phobius"/>
    </source>
</evidence>
<gene>
    <name evidence="2" type="ORF">GCM10010885_03510</name>
</gene>
<accession>A0A917K1G9</accession>
<dbReference type="AlphaFoldDB" id="A0A917K1G9"/>
<comment type="caution">
    <text evidence="2">The sequence shown here is derived from an EMBL/GenBank/DDBJ whole genome shotgun (WGS) entry which is preliminary data.</text>
</comment>
<keyword evidence="1" id="KW-1133">Transmembrane helix</keyword>
<proteinExistence type="predicted"/>
<evidence type="ECO:0000313" key="2">
    <source>
        <dbReference type="EMBL" id="GGI97236.1"/>
    </source>
</evidence>
<sequence length="50" mass="5659">MVVPLRGEGIRLRTRPTRRRLAVGVTILILAGVLILLWEARVFAVHIVTR</sequence>
<reference evidence="2" key="2">
    <citation type="submission" date="2020-09" db="EMBL/GenBank/DDBJ databases">
        <authorList>
            <person name="Sun Q."/>
            <person name="Ohkuma M."/>
        </authorList>
    </citation>
    <scope>NUCLEOTIDE SEQUENCE</scope>
    <source>
        <strain evidence="2">JCM 18487</strain>
    </source>
</reference>
<keyword evidence="1" id="KW-0812">Transmembrane</keyword>
<feature type="transmembrane region" description="Helical" evidence="1">
    <location>
        <begin position="21"/>
        <end position="38"/>
    </location>
</feature>
<evidence type="ECO:0000313" key="3">
    <source>
        <dbReference type="Proteomes" id="UP000637695"/>
    </source>
</evidence>
<name>A0A917K1G9_9BACL</name>